<keyword evidence="17" id="KW-1185">Reference proteome</keyword>
<keyword evidence="6 13" id="KW-0560">Oxidoreductase</keyword>
<dbReference type="SUPFAM" id="SSF55347">
    <property type="entry name" value="Glyceraldehyde-3-phosphate dehydrogenase-like, C-terminal domain"/>
    <property type="match status" value="1"/>
</dbReference>
<sequence length="265" mass="26766">MRVGIVGCGGRMGQMLLREVLATPGATLSGGTERPGSPSLGRDLGTLVGADPLGVAVTDDPAALFRDSDVVIDFTSPAATVAHAGLAAEHGTALVVGTTGLSAADSAVLAQAAAKTPVVVAANFSLGVNLLLGLVEKVAATLGPDWDIEVLEMHHRHKVDAPSGTALALGKAAAAGRGVELDAVKDTVRDGHTGARVPGHIGFATLRGGDVVGDHTVMFATEAERVELTHKAGDRRIFARGAVRAALWAAGKPAGLYGMKDVLGL</sequence>
<keyword evidence="2 13" id="KW-0963">Cytoplasm</keyword>
<evidence type="ECO:0000256" key="8">
    <source>
        <dbReference type="ARBA" id="ARBA00023154"/>
    </source>
</evidence>
<proteinExistence type="inferred from homology"/>
<organism evidence="16 17">
    <name type="scientific">Aerophototrophica crusticola</name>
    <dbReference type="NCBI Taxonomy" id="1709002"/>
    <lineage>
        <taxon>Bacteria</taxon>
        <taxon>Pseudomonadati</taxon>
        <taxon>Pseudomonadota</taxon>
        <taxon>Alphaproteobacteria</taxon>
        <taxon>Rhodospirillales</taxon>
        <taxon>Rhodospirillaceae</taxon>
        <taxon>Aerophototrophica</taxon>
    </lineage>
</organism>
<dbReference type="Pfam" id="PF01113">
    <property type="entry name" value="DapB_N"/>
    <property type="match status" value="1"/>
</dbReference>
<dbReference type="InterPro" id="IPR022664">
    <property type="entry name" value="DapB_N_CS"/>
</dbReference>
<accession>A0A858RBG4</accession>
<protein>
    <recommendedName>
        <fullName evidence="10 13">4-hydroxy-tetrahydrodipicolinate reductase</fullName>
        <shortName evidence="13">HTPA reductase</shortName>
        <ecNumber evidence="10 13">1.17.1.8</ecNumber>
    </recommendedName>
</protein>
<evidence type="ECO:0000256" key="7">
    <source>
        <dbReference type="ARBA" id="ARBA00023027"/>
    </source>
</evidence>
<comment type="catalytic activity">
    <reaction evidence="12 13">
        <text>(S)-2,3,4,5-tetrahydrodipicolinate + NAD(+) + H2O = (2S,4S)-4-hydroxy-2,3,4,5-tetrahydrodipicolinate + NADH + H(+)</text>
        <dbReference type="Rhea" id="RHEA:35323"/>
        <dbReference type="ChEBI" id="CHEBI:15377"/>
        <dbReference type="ChEBI" id="CHEBI:15378"/>
        <dbReference type="ChEBI" id="CHEBI:16845"/>
        <dbReference type="ChEBI" id="CHEBI:57540"/>
        <dbReference type="ChEBI" id="CHEBI:57945"/>
        <dbReference type="ChEBI" id="CHEBI:67139"/>
        <dbReference type="EC" id="1.17.1.8"/>
    </reaction>
</comment>
<evidence type="ECO:0000256" key="2">
    <source>
        <dbReference type="ARBA" id="ARBA00022490"/>
    </source>
</evidence>
<dbReference type="Pfam" id="PF05173">
    <property type="entry name" value="DapB_C"/>
    <property type="match status" value="1"/>
</dbReference>
<dbReference type="NCBIfam" id="TIGR00036">
    <property type="entry name" value="dapB"/>
    <property type="match status" value="1"/>
</dbReference>
<comment type="similarity">
    <text evidence="1 13">Belongs to the DapB family.</text>
</comment>
<evidence type="ECO:0000256" key="1">
    <source>
        <dbReference type="ARBA" id="ARBA00006642"/>
    </source>
</evidence>
<dbReference type="PIRSF" id="PIRSF000161">
    <property type="entry name" value="DHPR"/>
    <property type="match status" value="1"/>
</dbReference>
<comment type="pathway">
    <text evidence="9 13">Amino-acid biosynthesis; L-lysine biosynthesis via DAP pathway; (S)-tetrahydrodipicolinate from L-aspartate: step 4/4.</text>
</comment>
<feature type="domain" description="Dihydrodipicolinate reductase C-terminal" evidence="15">
    <location>
        <begin position="127"/>
        <end position="263"/>
    </location>
</feature>
<dbReference type="InterPro" id="IPR023940">
    <property type="entry name" value="DHDPR_bac"/>
</dbReference>
<dbReference type="EMBL" id="CP051775">
    <property type="protein sequence ID" value="QJE74681.1"/>
    <property type="molecule type" value="Genomic_DNA"/>
</dbReference>
<evidence type="ECO:0000259" key="14">
    <source>
        <dbReference type="Pfam" id="PF01113"/>
    </source>
</evidence>
<dbReference type="AlphaFoldDB" id="A0A858RBG4"/>
<keyword evidence="8 13" id="KW-0457">Lysine biosynthesis</keyword>
<reference evidence="16" key="1">
    <citation type="submission" date="2020-04" db="EMBL/GenBank/DDBJ databases">
        <title>A desert anoxygenic phototrophic bacterium fixes CO2 using RubisCO under aerobic conditions.</title>
        <authorList>
            <person name="Tang K."/>
        </authorList>
    </citation>
    <scope>NUCLEOTIDE SEQUENCE [LARGE SCALE GENOMIC DNA]</scope>
    <source>
        <strain evidence="16">MIMtkB3</strain>
    </source>
</reference>
<feature type="binding site" evidence="13">
    <location>
        <begin position="121"/>
        <end position="124"/>
    </location>
    <ligand>
        <name>NAD(+)</name>
        <dbReference type="ChEBI" id="CHEBI:57540"/>
    </ligand>
</feature>
<evidence type="ECO:0000256" key="3">
    <source>
        <dbReference type="ARBA" id="ARBA00022605"/>
    </source>
</evidence>
<comment type="caution">
    <text evidence="13">Lacks conserved residue(s) required for the propagation of feature annotation.</text>
</comment>
<dbReference type="Gene3D" id="3.30.360.10">
    <property type="entry name" value="Dihydrodipicolinate Reductase, domain 2"/>
    <property type="match status" value="1"/>
</dbReference>
<evidence type="ECO:0000256" key="10">
    <source>
        <dbReference type="ARBA" id="ARBA00038983"/>
    </source>
</evidence>
<evidence type="ECO:0000256" key="11">
    <source>
        <dbReference type="ARBA" id="ARBA00049080"/>
    </source>
</evidence>
<dbReference type="InterPro" id="IPR000846">
    <property type="entry name" value="DapB_N"/>
</dbReference>
<dbReference type="PANTHER" id="PTHR20836:SF0">
    <property type="entry name" value="4-HYDROXY-TETRAHYDRODIPICOLINATE REDUCTASE 1, CHLOROPLASTIC-RELATED"/>
    <property type="match status" value="1"/>
</dbReference>
<feature type="active site" description="Proton donor" evidence="13">
    <location>
        <position position="158"/>
    </location>
</feature>
<evidence type="ECO:0000313" key="17">
    <source>
        <dbReference type="Proteomes" id="UP000501891"/>
    </source>
</evidence>
<gene>
    <name evidence="13" type="primary">dapB</name>
    <name evidence="16" type="ORF">HHL28_17890</name>
</gene>
<dbReference type="GO" id="GO:0008839">
    <property type="term" value="F:4-hydroxy-tetrahydrodipicolinate reductase"/>
    <property type="evidence" value="ECO:0007669"/>
    <property type="project" value="UniProtKB-UniRule"/>
</dbReference>
<dbReference type="InterPro" id="IPR022663">
    <property type="entry name" value="DapB_C"/>
</dbReference>
<comment type="catalytic activity">
    <reaction evidence="11 13">
        <text>(S)-2,3,4,5-tetrahydrodipicolinate + NADP(+) + H2O = (2S,4S)-4-hydroxy-2,3,4,5-tetrahydrodipicolinate + NADPH + H(+)</text>
        <dbReference type="Rhea" id="RHEA:35331"/>
        <dbReference type="ChEBI" id="CHEBI:15377"/>
        <dbReference type="ChEBI" id="CHEBI:15378"/>
        <dbReference type="ChEBI" id="CHEBI:16845"/>
        <dbReference type="ChEBI" id="CHEBI:57783"/>
        <dbReference type="ChEBI" id="CHEBI:58349"/>
        <dbReference type="ChEBI" id="CHEBI:67139"/>
        <dbReference type="EC" id="1.17.1.8"/>
    </reaction>
</comment>
<feature type="binding site" evidence="13">
    <location>
        <begin position="164"/>
        <end position="165"/>
    </location>
    <ligand>
        <name>(S)-2,3,4,5-tetrahydrodipicolinate</name>
        <dbReference type="ChEBI" id="CHEBI:16845"/>
    </ligand>
</feature>
<keyword evidence="3 13" id="KW-0028">Amino-acid biosynthesis</keyword>
<evidence type="ECO:0000256" key="13">
    <source>
        <dbReference type="HAMAP-Rule" id="MF_00102"/>
    </source>
</evidence>
<dbReference type="Gene3D" id="3.40.50.720">
    <property type="entry name" value="NAD(P)-binding Rossmann-like Domain"/>
    <property type="match status" value="1"/>
</dbReference>
<comment type="caution">
    <text evidence="13">Was originally thought to be a dihydrodipicolinate reductase (DHDPR), catalyzing the conversion of dihydrodipicolinate to tetrahydrodipicolinate. However, it was shown in E.coli that the substrate of the enzymatic reaction is not dihydrodipicolinate (DHDP) but in fact (2S,4S)-4-hydroxy-2,3,4,5-tetrahydrodipicolinic acid (HTPA), the product released by the DapA-catalyzed reaction.</text>
</comment>
<feature type="binding site" evidence="13">
    <location>
        <begin position="97"/>
        <end position="99"/>
    </location>
    <ligand>
        <name>NAD(+)</name>
        <dbReference type="ChEBI" id="CHEBI:57540"/>
    </ligand>
</feature>
<dbReference type="GO" id="GO:0009089">
    <property type="term" value="P:lysine biosynthetic process via diaminopimelate"/>
    <property type="evidence" value="ECO:0007669"/>
    <property type="project" value="UniProtKB-UniRule"/>
</dbReference>
<evidence type="ECO:0000256" key="12">
    <source>
        <dbReference type="ARBA" id="ARBA00049396"/>
    </source>
</evidence>
<evidence type="ECO:0000256" key="4">
    <source>
        <dbReference type="ARBA" id="ARBA00022857"/>
    </source>
</evidence>
<feature type="domain" description="Dihydrodipicolinate reductase N-terminal" evidence="14">
    <location>
        <begin position="1"/>
        <end position="124"/>
    </location>
</feature>
<evidence type="ECO:0000256" key="5">
    <source>
        <dbReference type="ARBA" id="ARBA00022915"/>
    </source>
</evidence>
<dbReference type="GO" id="GO:0019877">
    <property type="term" value="P:diaminopimelate biosynthetic process"/>
    <property type="evidence" value="ECO:0007669"/>
    <property type="project" value="UniProtKB-UniRule"/>
</dbReference>
<dbReference type="FunFam" id="3.30.360.10:FF:000004">
    <property type="entry name" value="4-hydroxy-tetrahydrodipicolinate reductase"/>
    <property type="match status" value="1"/>
</dbReference>
<feature type="active site" description="Proton donor/acceptor" evidence="13">
    <location>
        <position position="154"/>
    </location>
</feature>
<dbReference type="HAMAP" id="MF_00102">
    <property type="entry name" value="DapB"/>
    <property type="match status" value="1"/>
</dbReference>
<keyword evidence="7 13" id="KW-0520">NAD</keyword>
<dbReference type="InterPro" id="IPR036291">
    <property type="entry name" value="NAD(P)-bd_dom_sf"/>
</dbReference>
<dbReference type="GO" id="GO:0005737">
    <property type="term" value="C:cytoplasm"/>
    <property type="evidence" value="ECO:0007669"/>
    <property type="project" value="UniProtKB-SubCell"/>
</dbReference>
<comment type="subcellular location">
    <subcellularLocation>
        <location evidence="13">Cytoplasm</location>
    </subcellularLocation>
</comment>
<evidence type="ECO:0000256" key="9">
    <source>
        <dbReference type="ARBA" id="ARBA00037922"/>
    </source>
</evidence>
<name>A0A858RBG4_9PROT</name>
<keyword evidence="5 13" id="KW-0220">Diaminopimelate biosynthesis</keyword>
<dbReference type="PANTHER" id="PTHR20836">
    <property type="entry name" value="DIHYDRODIPICOLINATE REDUCTASE"/>
    <property type="match status" value="1"/>
</dbReference>
<comment type="function">
    <text evidence="13">Catalyzes the conversion of 4-hydroxy-tetrahydrodipicolinate (HTPA) to tetrahydrodipicolinate.</text>
</comment>
<dbReference type="GO" id="GO:0051287">
    <property type="term" value="F:NAD binding"/>
    <property type="evidence" value="ECO:0007669"/>
    <property type="project" value="UniProtKB-UniRule"/>
</dbReference>
<dbReference type="UniPathway" id="UPA00034">
    <property type="reaction ID" value="UER00018"/>
</dbReference>
<dbReference type="EC" id="1.17.1.8" evidence="10 13"/>
<dbReference type="KEGG" id="acru:HHL28_17890"/>
<feature type="binding site" evidence="13">
    <location>
        <position position="155"/>
    </location>
    <ligand>
        <name>(S)-2,3,4,5-tetrahydrodipicolinate</name>
        <dbReference type="ChEBI" id="CHEBI:16845"/>
    </ligand>
</feature>
<evidence type="ECO:0000259" key="15">
    <source>
        <dbReference type="Pfam" id="PF05173"/>
    </source>
</evidence>
<dbReference type="CDD" id="cd02274">
    <property type="entry name" value="DHDPR_N"/>
    <property type="match status" value="1"/>
</dbReference>
<dbReference type="GO" id="GO:0016726">
    <property type="term" value="F:oxidoreductase activity, acting on CH or CH2 groups, NAD or NADP as acceptor"/>
    <property type="evidence" value="ECO:0007669"/>
    <property type="project" value="UniProtKB-UniRule"/>
</dbReference>
<dbReference type="SUPFAM" id="SSF51735">
    <property type="entry name" value="NAD(P)-binding Rossmann-fold domains"/>
    <property type="match status" value="1"/>
</dbReference>
<dbReference type="PROSITE" id="PS01298">
    <property type="entry name" value="DAPB"/>
    <property type="match status" value="1"/>
</dbReference>
<feature type="binding site" evidence="13">
    <location>
        <begin position="7"/>
        <end position="12"/>
    </location>
    <ligand>
        <name>NAD(+)</name>
        <dbReference type="ChEBI" id="CHEBI:57540"/>
    </ligand>
</feature>
<dbReference type="Proteomes" id="UP000501891">
    <property type="component" value="Chromosome"/>
</dbReference>
<evidence type="ECO:0000256" key="6">
    <source>
        <dbReference type="ARBA" id="ARBA00023002"/>
    </source>
</evidence>
<comment type="subunit">
    <text evidence="13">Homotetramer.</text>
</comment>
<dbReference type="GO" id="GO:0050661">
    <property type="term" value="F:NADP binding"/>
    <property type="evidence" value="ECO:0007669"/>
    <property type="project" value="UniProtKB-UniRule"/>
</dbReference>
<keyword evidence="4 13" id="KW-0521">NADP</keyword>
<evidence type="ECO:0000313" key="16">
    <source>
        <dbReference type="EMBL" id="QJE74681.1"/>
    </source>
</evidence>